<evidence type="ECO:0000313" key="1">
    <source>
        <dbReference type="EMBL" id="MBW0481382.1"/>
    </source>
</evidence>
<reference evidence="1" key="1">
    <citation type="submission" date="2021-03" db="EMBL/GenBank/DDBJ databases">
        <title>Draft genome sequence of rust myrtle Austropuccinia psidii MF-1, a brazilian biotype.</title>
        <authorList>
            <person name="Quecine M.C."/>
            <person name="Pachon D.M.R."/>
            <person name="Bonatelli M.L."/>
            <person name="Correr F.H."/>
            <person name="Franceschini L.M."/>
            <person name="Leite T.F."/>
            <person name="Margarido G.R.A."/>
            <person name="Almeida C.A."/>
            <person name="Ferrarezi J.A."/>
            <person name="Labate C.A."/>
        </authorList>
    </citation>
    <scope>NUCLEOTIDE SEQUENCE</scope>
    <source>
        <strain evidence="1">MF-1</strain>
    </source>
</reference>
<organism evidence="1 2">
    <name type="scientific">Austropuccinia psidii MF-1</name>
    <dbReference type="NCBI Taxonomy" id="1389203"/>
    <lineage>
        <taxon>Eukaryota</taxon>
        <taxon>Fungi</taxon>
        <taxon>Dikarya</taxon>
        <taxon>Basidiomycota</taxon>
        <taxon>Pucciniomycotina</taxon>
        <taxon>Pucciniomycetes</taxon>
        <taxon>Pucciniales</taxon>
        <taxon>Sphaerophragmiaceae</taxon>
        <taxon>Austropuccinia</taxon>
    </lineage>
</organism>
<sequence>MQLHKHPSSLLHRLSNLINTFKNRGGNITEDLVTGVILQEARTPPSLESAVLSHLEAGMTENQSNPSFPTCEMVLESCYQQARKISHDNGLAVIQPSFNLLRLADDETTPCDSYSQTSIHPTFF</sequence>
<proteinExistence type="predicted"/>
<evidence type="ECO:0000313" key="2">
    <source>
        <dbReference type="Proteomes" id="UP000765509"/>
    </source>
</evidence>
<dbReference type="EMBL" id="AVOT02006368">
    <property type="protein sequence ID" value="MBW0481382.1"/>
    <property type="molecule type" value="Genomic_DNA"/>
</dbReference>
<name>A0A9Q3CEU1_9BASI</name>
<keyword evidence="2" id="KW-1185">Reference proteome</keyword>
<accession>A0A9Q3CEU1</accession>
<protein>
    <submittedName>
        <fullName evidence="1">Uncharacterized protein</fullName>
    </submittedName>
</protein>
<dbReference type="Proteomes" id="UP000765509">
    <property type="component" value="Unassembled WGS sequence"/>
</dbReference>
<comment type="caution">
    <text evidence="1">The sequence shown here is derived from an EMBL/GenBank/DDBJ whole genome shotgun (WGS) entry which is preliminary data.</text>
</comment>
<gene>
    <name evidence="1" type="ORF">O181_021097</name>
</gene>
<dbReference type="AlphaFoldDB" id="A0A9Q3CEU1"/>